<protein>
    <submittedName>
        <fullName evidence="1">Uncharacterized protein</fullName>
    </submittedName>
</protein>
<gene>
    <name evidence="1" type="ORF">ACH5RR_029591</name>
</gene>
<proteinExistence type="predicted"/>
<comment type="caution">
    <text evidence="1">The sequence shown here is derived from an EMBL/GenBank/DDBJ whole genome shotgun (WGS) entry which is preliminary data.</text>
</comment>
<evidence type="ECO:0000313" key="2">
    <source>
        <dbReference type="Proteomes" id="UP001630127"/>
    </source>
</evidence>
<dbReference type="AlphaFoldDB" id="A0ABD2YVX9"/>
<organism evidence="1 2">
    <name type="scientific">Cinchona calisaya</name>
    <dbReference type="NCBI Taxonomy" id="153742"/>
    <lineage>
        <taxon>Eukaryota</taxon>
        <taxon>Viridiplantae</taxon>
        <taxon>Streptophyta</taxon>
        <taxon>Embryophyta</taxon>
        <taxon>Tracheophyta</taxon>
        <taxon>Spermatophyta</taxon>
        <taxon>Magnoliopsida</taxon>
        <taxon>eudicotyledons</taxon>
        <taxon>Gunneridae</taxon>
        <taxon>Pentapetalae</taxon>
        <taxon>asterids</taxon>
        <taxon>lamiids</taxon>
        <taxon>Gentianales</taxon>
        <taxon>Rubiaceae</taxon>
        <taxon>Cinchonoideae</taxon>
        <taxon>Cinchoneae</taxon>
        <taxon>Cinchona</taxon>
    </lineage>
</organism>
<sequence>MSFNGYKIVQLPFVILYHQHLRSHHHPPPSLITITTFLLPSQSHATIPNPFPIPTSALTSTPALSQIQPPSISPILPPYLPTLSHFISLPPPLSHSILPPPSIAYFNSSPLYLSHPIPSPNQFRSVLS</sequence>
<evidence type="ECO:0000313" key="1">
    <source>
        <dbReference type="EMBL" id="KAL3510190.1"/>
    </source>
</evidence>
<dbReference type="Proteomes" id="UP001630127">
    <property type="component" value="Unassembled WGS sequence"/>
</dbReference>
<keyword evidence="2" id="KW-1185">Reference proteome</keyword>
<name>A0ABD2YVX9_9GENT</name>
<reference evidence="1 2" key="1">
    <citation type="submission" date="2024-11" db="EMBL/GenBank/DDBJ databases">
        <title>A near-complete genome assembly of Cinchona calisaya.</title>
        <authorList>
            <person name="Lian D.C."/>
            <person name="Zhao X.W."/>
            <person name="Wei L."/>
        </authorList>
    </citation>
    <scope>NUCLEOTIDE SEQUENCE [LARGE SCALE GENOMIC DNA]</scope>
    <source>
        <tissue evidence="1">Nenye</tissue>
    </source>
</reference>
<accession>A0ABD2YVX9</accession>
<dbReference type="EMBL" id="JBJUIK010000012">
    <property type="protein sequence ID" value="KAL3510190.1"/>
    <property type="molecule type" value="Genomic_DNA"/>
</dbReference>